<protein>
    <submittedName>
        <fullName evidence="3">N-acylglucosamine 2-epimerase</fullName>
    </submittedName>
</protein>
<dbReference type="InterPro" id="IPR008928">
    <property type="entry name" value="6-hairpin_glycosidase_sf"/>
</dbReference>
<accession>A0A848IMY1</accession>
<dbReference type="GO" id="GO:0016853">
    <property type="term" value="F:isomerase activity"/>
    <property type="evidence" value="ECO:0007669"/>
    <property type="project" value="UniProtKB-KW"/>
</dbReference>
<comment type="similarity">
    <text evidence="1">Belongs to the N-acylglucosamine 2-epimerase family.</text>
</comment>
<evidence type="ECO:0000313" key="3">
    <source>
        <dbReference type="EMBL" id="NMM01155.1"/>
    </source>
</evidence>
<dbReference type="PANTHER" id="PTHR15108">
    <property type="entry name" value="N-ACYLGLUCOSAMINE-2-EPIMERASE"/>
    <property type="match status" value="1"/>
</dbReference>
<keyword evidence="2" id="KW-0413">Isomerase</keyword>
<dbReference type="GO" id="GO:0005975">
    <property type="term" value="P:carbohydrate metabolic process"/>
    <property type="evidence" value="ECO:0007669"/>
    <property type="project" value="InterPro"/>
</dbReference>
<dbReference type="Proteomes" id="UP000544134">
    <property type="component" value="Unassembled WGS sequence"/>
</dbReference>
<dbReference type="EMBL" id="JABBGJ010000028">
    <property type="protein sequence ID" value="NMM01155.1"/>
    <property type="molecule type" value="Genomic_DNA"/>
</dbReference>
<dbReference type="RefSeq" id="WP_169488083.1">
    <property type="nucleotide sequence ID" value="NZ_JABBGJ010000028.1"/>
</dbReference>
<dbReference type="InterPro" id="IPR010819">
    <property type="entry name" value="AGE/CE"/>
</dbReference>
<dbReference type="Pfam" id="PF07221">
    <property type="entry name" value="GlcNAc_2-epim"/>
    <property type="match status" value="1"/>
</dbReference>
<comment type="caution">
    <text evidence="3">The sequence shown here is derived from an EMBL/GenBank/DDBJ whole genome shotgun (WGS) entry which is preliminary data.</text>
</comment>
<keyword evidence="4" id="KW-1185">Reference proteome</keyword>
<dbReference type="Gene3D" id="1.50.10.10">
    <property type="match status" value="1"/>
</dbReference>
<sequence>MQSMTPSAASTITLATTLRDHFTRVVLPLWRGPGFNTALKLPYEAVSAEGPEPLPAERYRAMACARQLFVFSQAGDAAHAQVLFDSLMHTFQDTRHGGWFYSVDAQGAPLDTTKDLYTHAFVVFACAEYGGRSGNRDALEVVHRTSALIQSHFAAEDDLFNAALTADFARVTGTPIQNPLMHLTEAWLAARNATRDNAFDAALRRLAGAVAHHFVHAPTGCIAELPICADDNRLEPGHQFEWFWLVKQAGALFEASGLDESLMRAFSFAQQYGVDPQTGGVCASLDATGRIKDATQRIWAQTEYLRALARHDDAAALAALPRQIELFRQRFLRPQGWFECKTAAGDVARADMPSTTPYHLATAYDALPG</sequence>
<evidence type="ECO:0000256" key="1">
    <source>
        <dbReference type="ARBA" id="ARBA00008558"/>
    </source>
</evidence>
<dbReference type="AlphaFoldDB" id="A0A848IMY1"/>
<proteinExistence type="inferred from homology"/>
<evidence type="ECO:0000313" key="4">
    <source>
        <dbReference type="Proteomes" id="UP000544134"/>
    </source>
</evidence>
<reference evidence="3 4" key="1">
    <citation type="submission" date="2020-04" db="EMBL/GenBank/DDBJ databases">
        <title>Paraburkholderia sp. RP-4-7 isolated from soil.</title>
        <authorList>
            <person name="Dahal R.H."/>
        </authorList>
    </citation>
    <scope>NUCLEOTIDE SEQUENCE [LARGE SCALE GENOMIC DNA]</scope>
    <source>
        <strain evidence="3 4">RP-4-7</strain>
    </source>
</reference>
<organism evidence="3 4">
    <name type="scientific">Paraburkholderia polaris</name>
    <dbReference type="NCBI Taxonomy" id="2728848"/>
    <lineage>
        <taxon>Bacteria</taxon>
        <taxon>Pseudomonadati</taxon>
        <taxon>Pseudomonadota</taxon>
        <taxon>Betaproteobacteria</taxon>
        <taxon>Burkholderiales</taxon>
        <taxon>Burkholderiaceae</taxon>
        <taxon>Paraburkholderia</taxon>
    </lineage>
</organism>
<dbReference type="SUPFAM" id="SSF48208">
    <property type="entry name" value="Six-hairpin glycosidases"/>
    <property type="match status" value="1"/>
</dbReference>
<name>A0A848IMY1_9BURK</name>
<gene>
    <name evidence="3" type="ORF">HHL24_24835</name>
</gene>
<dbReference type="InterPro" id="IPR012341">
    <property type="entry name" value="6hp_glycosidase-like_sf"/>
</dbReference>
<evidence type="ECO:0000256" key="2">
    <source>
        <dbReference type="ARBA" id="ARBA00023235"/>
    </source>
</evidence>